<dbReference type="GO" id="GO:0005524">
    <property type="term" value="F:ATP binding"/>
    <property type="evidence" value="ECO:0007669"/>
    <property type="project" value="UniProtKB-KW"/>
</dbReference>
<dbReference type="InterPro" id="IPR008271">
    <property type="entry name" value="Ser/Thr_kinase_AS"/>
</dbReference>
<dbReference type="OrthoDB" id="1738954at2759"/>
<dbReference type="SMART" id="SM00220">
    <property type="entry name" value="S_TKc"/>
    <property type="match status" value="1"/>
</dbReference>
<evidence type="ECO:0000256" key="3">
    <source>
        <dbReference type="ARBA" id="ARBA00022741"/>
    </source>
</evidence>
<evidence type="ECO:0000313" key="10">
    <source>
        <dbReference type="EMBL" id="RKO82889.1"/>
    </source>
</evidence>
<feature type="non-terminal residue" evidence="10">
    <location>
        <position position="227"/>
    </location>
</feature>
<dbReference type="FunFam" id="1.10.510.10:FF:000571">
    <property type="entry name" value="Maternal embryonic leucine zipper kinase"/>
    <property type="match status" value="1"/>
</dbReference>
<evidence type="ECO:0000256" key="4">
    <source>
        <dbReference type="ARBA" id="ARBA00022777"/>
    </source>
</evidence>
<name>A0A4P9VTM9_9FUNG</name>
<dbReference type="InterPro" id="IPR030616">
    <property type="entry name" value="Aur-like"/>
</dbReference>
<dbReference type="Proteomes" id="UP000269721">
    <property type="component" value="Unassembled WGS sequence"/>
</dbReference>
<dbReference type="EMBL" id="ML001951">
    <property type="protein sequence ID" value="RKO82889.1"/>
    <property type="molecule type" value="Genomic_DNA"/>
</dbReference>
<dbReference type="PIRSF" id="PIRSF000654">
    <property type="entry name" value="Integrin-linked_kinase"/>
    <property type="match status" value="1"/>
</dbReference>
<evidence type="ECO:0000256" key="5">
    <source>
        <dbReference type="ARBA" id="ARBA00022840"/>
    </source>
</evidence>
<dbReference type="GO" id="GO:0004674">
    <property type="term" value="F:protein serine/threonine kinase activity"/>
    <property type="evidence" value="ECO:0007669"/>
    <property type="project" value="UniProtKB-KW"/>
</dbReference>
<evidence type="ECO:0000256" key="1">
    <source>
        <dbReference type="ARBA" id="ARBA00022527"/>
    </source>
</evidence>
<feature type="non-terminal residue" evidence="10">
    <location>
        <position position="1"/>
    </location>
</feature>
<protein>
    <submittedName>
        <fullName evidence="10">Kinase-like domain-containing protein</fullName>
    </submittedName>
</protein>
<evidence type="ECO:0000256" key="8">
    <source>
        <dbReference type="PIRSR" id="PIRSR630616-3"/>
    </source>
</evidence>
<keyword evidence="2" id="KW-0808">Transferase</keyword>
<feature type="domain" description="Protein kinase" evidence="9">
    <location>
        <begin position="1"/>
        <end position="216"/>
    </location>
</feature>
<dbReference type="PROSITE" id="PS00108">
    <property type="entry name" value="PROTEIN_KINASE_ST"/>
    <property type="match status" value="1"/>
</dbReference>
<evidence type="ECO:0000256" key="2">
    <source>
        <dbReference type="ARBA" id="ARBA00022679"/>
    </source>
</evidence>
<dbReference type="InterPro" id="IPR000719">
    <property type="entry name" value="Prot_kinase_dom"/>
</dbReference>
<feature type="binding site" evidence="7">
    <location>
        <begin position="85"/>
        <end position="86"/>
    </location>
    <ligand>
        <name>ATP</name>
        <dbReference type="ChEBI" id="CHEBI:30616"/>
    </ligand>
</feature>
<keyword evidence="11" id="KW-1185">Reference proteome</keyword>
<dbReference type="AlphaFoldDB" id="A0A4P9VTM9"/>
<evidence type="ECO:0000313" key="11">
    <source>
        <dbReference type="Proteomes" id="UP000269721"/>
    </source>
</evidence>
<accession>A0A4P9VTM9</accession>
<dbReference type="SUPFAM" id="SSF56112">
    <property type="entry name" value="Protein kinase-like (PK-like)"/>
    <property type="match status" value="1"/>
</dbReference>
<evidence type="ECO:0000256" key="7">
    <source>
        <dbReference type="PIRSR" id="PIRSR630616-2"/>
    </source>
</evidence>
<sequence length="227" mass="25334">NLHREIHILQNLSHPNIVPLLAVLTTPAHTALVLELMSGGELYHHLVSRTSFSEETARHVARQVASGVRYLHEERGVFHRDIKLENLLFEPGEHQGIGVVKIADFGLSTESRGTAQTPCGTVGYTAPEILRSEVYSRGVDMWALGVVIYSMLCGFPPFHDETPAGLSRKVSTGSYSFPSPWWDNISLESRDLIRGLLQVDPKRRLSIREMLAHPWMTGRLPAPTSRP</sequence>
<reference evidence="11" key="1">
    <citation type="journal article" date="2018" name="Nat. Microbiol.">
        <title>Leveraging single-cell genomics to expand the fungal tree of life.</title>
        <authorList>
            <person name="Ahrendt S.R."/>
            <person name="Quandt C.A."/>
            <person name="Ciobanu D."/>
            <person name="Clum A."/>
            <person name="Salamov A."/>
            <person name="Andreopoulos B."/>
            <person name="Cheng J.F."/>
            <person name="Woyke T."/>
            <person name="Pelin A."/>
            <person name="Henrissat B."/>
            <person name="Reynolds N.K."/>
            <person name="Benny G.L."/>
            <person name="Smith M.E."/>
            <person name="James T.Y."/>
            <person name="Grigoriev I.V."/>
        </authorList>
    </citation>
    <scope>NUCLEOTIDE SEQUENCE [LARGE SCALE GENOMIC DNA]</scope>
</reference>
<keyword evidence="5 7" id="KW-0067">ATP-binding</keyword>
<keyword evidence="1" id="KW-0723">Serine/threonine-protein kinase</keyword>
<evidence type="ECO:0000256" key="6">
    <source>
        <dbReference type="PIRSR" id="PIRSR630616-1"/>
    </source>
</evidence>
<dbReference type="PANTHER" id="PTHR24350">
    <property type="entry name" value="SERINE/THREONINE-PROTEIN KINASE IAL-RELATED"/>
    <property type="match status" value="1"/>
</dbReference>
<organism evidence="10 11">
    <name type="scientific">Blyttiomyces helicus</name>
    <dbReference type="NCBI Taxonomy" id="388810"/>
    <lineage>
        <taxon>Eukaryota</taxon>
        <taxon>Fungi</taxon>
        <taxon>Fungi incertae sedis</taxon>
        <taxon>Chytridiomycota</taxon>
        <taxon>Chytridiomycota incertae sedis</taxon>
        <taxon>Chytridiomycetes</taxon>
        <taxon>Chytridiomycetes incertae sedis</taxon>
        <taxon>Blyttiomyces</taxon>
    </lineage>
</organism>
<feature type="binding site" evidence="7">
    <location>
        <position position="104"/>
    </location>
    <ligand>
        <name>ATP</name>
        <dbReference type="ChEBI" id="CHEBI:30616"/>
    </ligand>
</feature>
<feature type="active site" description="Proton acceptor" evidence="6">
    <location>
        <position position="81"/>
    </location>
</feature>
<gene>
    <name evidence="10" type="ORF">BDK51DRAFT_7355</name>
</gene>
<dbReference type="Gene3D" id="1.10.510.10">
    <property type="entry name" value="Transferase(Phosphotransferase) domain 1"/>
    <property type="match status" value="1"/>
</dbReference>
<dbReference type="InterPro" id="IPR011009">
    <property type="entry name" value="Kinase-like_dom_sf"/>
</dbReference>
<keyword evidence="3 7" id="KW-0547">Nucleotide-binding</keyword>
<dbReference type="PROSITE" id="PS50011">
    <property type="entry name" value="PROTEIN_KINASE_DOM"/>
    <property type="match status" value="1"/>
</dbReference>
<evidence type="ECO:0000259" key="9">
    <source>
        <dbReference type="PROSITE" id="PS50011"/>
    </source>
</evidence>
<dbReference type="Pfam" id="PF00069">
    <property type="entry name" value="Pkinase"/>
    <property type="match status" value="1"/>
</dbReference>
<keyword evidence="4 10" id="KW-0418">Kinase</keyword>
<proteinExistence type="predicted"/>
<feature type="cross-link" description="Glycyl lysine isopeptide (Lys-Gly) (interchain with G-Cter in SUMO2)" evidence="8">
    <location>
        <position position="83"/>
    </location>
</feature>